<dbReference type="Gene3D" id="2.40.50.140">
    <property type="entry name" value="Nucleic acid-binding proteins"/>
    <property type="match status" value="4"/>
</dbReference>
<dbReference type="AlphaFoldDB" id="A6DP56"/>
<dbReference type="RefSeq" id="WP_007279639.1">
    <property type="nucleotide sequence ID" value="NZ_ABCK01000015.1"/>
</dbReference>
<dbReference type="STRING" id="313628.LNTAR_02232"/>
<evidence type="ECO:0000256" key="1">
    <source>
        <dbReference type="ARBA" id="ARBA00006767"/>
    </source>
</evidence>
<dbReference type="PRINTS" id="PR00681">
    <property type="entry name" value="RIBOSOMALS1"/>
</dbReference>
<dbReference type="SMART" id="SM00316">
    <property type="entry name" value="S1"/>
    <property type="match status" value="5"/>
</dbReference>
<dbReference type="SUPFAM" id="SSF50249">
    <property type="entry name" value="Nucleic acid-binding proteins"/>
    <property type="match status" value="5"/>
</dbReference>
<proteinExistence type="inferred from homology"/>
<evidence type="ECO:0000256" key="2">
    <source>
        <dbReference type="ARBA" id="ARBA00022980"/>
    </source>
</evidence>
<feature type="domain" description="S1 motif" evidence="4">
    <location>
        <begin position="280"/>
        <end position="342"/>
    </location>
</feature>
<dbReference type="GO" id="GO:0003729">
    <property type="term" value="F:mRNA binding"/>
    <property type="evidence" value="ECO:0007669"/>
    <property type="project" value="TreeGrafter"/>
</dbReference>
<evidence type="ECO:0000259" key="4">
    <source>
        <dbReference type="PROSITE" id="PS50126"/>
    </source>
</evidence>
<dbReference type="OrthoDB" id="9804077at2"/>
<protein>
    <submittedName>
        <fullName evidence="5">30S ribosomal protein S1</fullName>
    </submittedName>
</protein>
<feature type="domain" description="S1 motif" evidence="4">
    <location>
        <begin position="355"/>
        <end position="426"/>
    </location>
</feature>
<dbReference type="PANTHER" id="PTHR10724">
    <property type="entry name" value="30S RIBOSOMAL PROTEIN S1"/>
    <property type="match status" value="1"/>
</dbReference>
<dbReference type="InterPro" id="IPR050437">
    <property type="entry name" value="Ribos_protein_bS1-like"/>
</dbReference>
<dbReference type="InterPro" id="IPR035104">
    <property type="entry name" value="Ribosomal_protein_S1-like"/>
</dbReference>
<dbReference type="Proteomes" id="UP000004947">
    <property type="component" value="Unassembled WGS sequence"/>
</dbReference>
<dbReference type="InterPro" id="IPR012340">
    <property type="entry name" value="NA-bd_OB-fold"/>
</dbReference>
<dbReference type="GO" id="GO:0003735">
    <property type="term" value="F:structural constituent of ribosome"/>
    <property type="evidence" value="ECO:0007669"/>
    <property type="project" value="TreeGrafter"/>
</dbReference>
<dbReference type="GO" id="GO:0006412">
    <property type="term" value="P:translation"/>
    <property type="evidence" value="ECO:0007669"/>
    <property type="project" value="TreeGrafter"/>
</dbReference>
<evidence type="ECO:0000313" key="5">
    <source>
        <dbReference type="EMBL" id="EDM26588.1"/>
    </source>
</evidence>
<keyword evidence="3" id="KW-0687">Ribonucleoprotein</keyword>
<feature type="domain" description="S1 motif" evidence="4">
    <location>
        <begin position="197"/>
        <end position="265"/>
    </location>
</feature>
<keyword evidence="2 5" id="KW-0689">Ribosomal protein</keyword>
<keyword evidence="6" id="KW-1185">Reference proteome</keyword>
<sequence>MNDIPDFISVDEDFASLFEENSRSMKIEFKSGEAVKGKITLIDKSSIFVDFGARCEGIIPLGEVLDNKGELELKVGDEIEAWVLNDRGGEISLTVKLSGDALNETFEAAYSEKIPVEGKVIEERKGGYTVNLSGNMAFCPYSQMDSRPGDASLYLGQTFSFLITKIDDRGAVVSRRDYLKILAEKQREKLQEELVEGDEIEGVIRRIERFGFFVDLGGVDGLVPASEVSWKRNVDLNEFVSVGDQVSCKILALDWEKGRITLSLRACLQDPWDSDELFNGATFEAKVSSVQDFGAFVELIEGVDGLLHISQFKGIQPQIGETLKVKIDSVDFDQHRISLSLHKGEVGEAVEIVEAKELTGTVENIKPYGVFMGLSDGRSGLLHVSQLDVPKSGDATKTLEKNYAKGSEHKIEILKVEAGKISLCLPGKAAAAENTSKLLNDLHKKSNSGSFGSLGGMFDGLDL</sequence>
<dbReference type="InterPro" id="IPR003029">
    <property type="entry name" value="S1_domain"/>
</dbReference>
<dbReference type="CDD" id="cd04465">
    <property type="entry name" value="S1_RPS1_repeat_ec2_hs2"/>
    <property type="match status" value="1"/>
</dbReference>
<gene>
    <name evidence="5" type="ORF">LNTAR_02232</name>
</gene>
<dbReference type="PROSITE" id="PS50126">
    <property type="entry name" value="S1"/>
    <property type="match status" value="4"/>
</dbReference>
<dbReference type="PANTHER" id="PTHR10724:SF7">
    <property type="entry name" value="SMALL RIBOSOMAL SUBUNIT PROTEIN BS1C"/>
    <property type="match status" value="1"/>
</dbReference>
<evidence type="ECO:0000256" key="3">
    <source>
        <dbReference type="ARBA" id="ARBA00023274"/>
    </source>
</evidence>
<dbReference type="GO" id="GO:0005840">
    <property type="term" value="C:ribosome"/>
    <property type="evidence" value="ECO:0007669"/>
    <property type="project" value="UniProtKB-KW"/>
</dbReference>
<comment type="similarity">
    <text evidence="1">Belongs to the bacterial ribosomal protein bS1 family.</text>
</comment>
<accession>A6DP56</accession>
<comment type="caution">
    <text evidence="5">The sequence shown here is derived from an EMBL/GenBank/DDBJ whole genome shotgun (WGS) entry which is preliminary data.</text>
</comment>
<dbReference type="Pfam" id="PF00575">
    <property type="entry name" value="S1"/>
    <property type="match status" value="3"/>
</dbReference>
<dbReference type="EMBL" id="ABCK01000015">
    <property type="protein sequence ID" value="EDM26588.1"/>
    <property type="molecule type" value="Genomic_DNA"/>
</dbReference>
<name>A6DP56_9BACT</name>
<reference evidence="5 6" key="1">
    <citation type="journal article" date="2010" name="J. Bacteriol.">
        <title>Genome sequence of Lentisphaera araneosa HTCC2155T, the type species of the order Lentisphaerales in the phylum Lentisphaerae.</title>
        <authorList>
            <person name="Thrash J.C."/>
            <person name="Cho J.C."/>
            <person name="Vergin K.L."/>
            <person name="Morris R.M."/>
            <person name="Giovannoni S.J."/>
        </authorList>
    </citation>
    <scope>NUCLEOTIDE SEQUENCE [LARGE SCALE GENOMIC DNA]</scope>
    <source>
        <strain evidence="5 6">HTCC2155</strain>
    </source>
</reference>
<dbReference type="eggNOG" id="COG0539">
    <property type="taxonomic scope" value="Bacteria"/>
</dbReference>
<evidence type="ECO:0000313" key="6">
    <source>
        <dbReference type="Proteomes" id="UP000004947"/>
    </source>
</evidence>
<organism evidence="5 6">
    <name type="scientific">Lentisphaera araneosa HTCC2155</name>
    <dbReference type="NCBI Taxonomy" id="313628"/>
    <lineage>
        <taxon>Bacteria</taxon>
        <taxon>Pseudomonadati</taxon>
        <taxon>Lentisphaerota</taxon>
        <taxon>Lentisphaeria</taxon>
        <taxon>Lentisphaerales</taxon>
        <taxon>Lentisphaeraceae</taxon>
        <taxon>Lentisphaera</taxon>
    </lineage>
</organism>
<feature type="domain" description="S1 motif" evidence="4">
    <location>
        <begin position="32"/>
        <end position="96"/>
    </location>
</feature>